<dbReference type="InterPro" id="IPR001598">
    <property type="entry name" value="Transposase_IS30_CS"/>
</dbReference>
<dbReference type="InterPro" id="IPR053392">
    <property type="entry name" value="Transposase_IS30-like"/>
</dbReference>
<dbReference type="Gene3D" id="3.30.420.10">
    <property type="entry name" value="Ribonuclease H-like superfamily/Ribonuclease H"/>
    <property type="match status" value="1"/>
</dbReference>
<dbReference type="AlphaFoldDB" id="A0A0R2BQ81"/>
<organism evidence="4 5">
    <name type="scientific">Secundilactobacillus collinoides DSM 20515 = JCM 1123</name>
    <dbReference type="NCBI Taxonomy" id="1423733"/>
    <lineage>
        <taxon>Bacteria</taxon>
        <taxon>Bacillati</taxon>
        <taxon>Bacillota</taxon>
        <taxon>Bacilli</taxon>
        <taxon>Lactobacillales</taxon>
        <taxon>Lactobacillaceae</taxon>
        <taxon>Secundilactobacillus</taxon>
    </lineage>
</organism>
<comment type="function">
    <text evidence="1">Required for the transposition of the insertion element.</text>
</comment>
<sequence length="192" mass="22143">MRHRGKSRYTQTYGEHRGQIPIPHTIHERPLEAQQRAEVGHWEVDTVVGKSDGPCLVTMVDRKTRYLLTKKSDHKRALSVNQAMGQLMDTLPNKIFKTMTPDRGSEFAKHAEITKDRPVLFYFPDAHVPWQRGSNENINGLLREYMPKGQGLSQFSNKAIATFAQKINTRPRKCLSWKTPYGVFYQQALHLI</sequence>
<dbReference type="InterPro" id="IPR001584">
    <property type="entry name" value="Integrase_cat-core"/>
</dbReference>
<dbReference type="Proteomes" id="UP000051845">
    <property type="component" value="Unassembled WGS sequence"/>
</dbReference>
<reference evidence="4 5" key="1">
    <citation type="journal article" date="2015" name="Genome Announc.">
        <title>Expanding the biotechnology potential of lactobacilli through comparative genomics of 213 strains and associated genera.</title>
        <authorList>
            <person name="Sun Z."/>
            <person name="Harris H.M."/>
            <person name="McCann A."/>
            <person name="Guo C."/>
            <person name="Argimon S."/>
            <person name="Zhang W."/>
            <person name="Yang X."/>
            <person name="Jeffery I.B."/>
            <person name="Cooney J.C."/>
            <person name="Kagawa T.F."/>
            <person name="Liu W."/>
            <person name="Song Y."/>
            <person name="Salvetti E."/>
            <person name="Wrobel A."/>
            <person name="Rasinkangas P."/>
            <person name="Parkhill J."/>
            <person name="Rea M.C."/>
            <person name="O'Sullivan O."/>
            <person name="Ritari J."/>
            <person name="Douillard F.P."/>
            <person name="Paul Ross R."/>
            <person name="Yang R."/>
            <person name="Briner A.E."/>
            <person name="Felis G.E."/>
            <person name="de Vos W.M."/>
            <person name="Barrangou R."/>
            <person name="Klaenhammer T.R."/>
            <person name="Caufield P.W."/>
            <person name="Cui Y."/>
            <person name="Zhang H."/>
            <person name="O'Toole P.W."/>
        </authorList>
    </citation>
    <scope>NUCLEOTIDE SEQUENCE [LARGE SCALE GENOMIC DNA]</scope>
    <source>
        <strain evidence="4 5">DSM 20515</strain>
    </source>
</reference>
<dbReference type="GO" id="GO:0004803">
    <property type="term" value="F:transposase activity"/>
    <property type="evidence" value="ECO:0007669"/>
    <property type="project" value="InterPro"/>
</dbReference>
<dbReference type="PROSITE" id="PS01043">
    <property type="entry name" value="TRANSPOSASE_IS30"/>
    <property type="match status" value="1"/>
</dbReference>
<evidence type="ECO:0000313" key="4">
    <source>
        <dbReference type="EMBL" id="KRM77475.1"/>
    </source>
</evidence>
<evidence type="ECO:0000313" key="5">
    <source>
        <dbReference type="Proteomes" id="UP000051845"/>
    </source>
</evidence>
<dbReference type="PROSITE" id="PS50994">
    <property type="entry name" value="INTEGRASE"/>
    <property type="match status" value="1"/>
</dbReference>
<protein>
    <submittedName>
        <fullName evidence="4">Integrase catalytic subunit</fullName>
    </submittedName>
</protein>
<evidence type="ECO:0000256" key="2">
    <source>
        <dbReference type="ARBA" id="ARBA00006363"/>
    </source>
</evidence>
<dbReference type="GO" id="GO:0005829">
    <property type="term" value="C:cytosol"/>
    <property type="evidence" value="ECO:0007669"/>
    <property type="project" value="TreeGrafter"/>
</dbReference>
<accession>A0A0R2BQ81</accession>
<evidence type="ECO:0000259" key="3">
    <source>
        <dbReference type="PROSITE" id="PS50994"/>
    </source>
</evidence>
<dbReference type="GO" id="GO:0006313">
    <property type="term" value="P:DNA transposition"/>
    <property type="evidence" value="ECO:0007669"/>
    <property type="project" value="InterPro"/>
</dbReference>
<comment type="caution">
    <text evidence="4">The sequence shown here is derived from an EMBL/GenBank/DDBJ whole genome shotgun (WGS) entry which is preliminary data.</text>
</comment>
<feature type="domain" description="Integrase catalytic" evidence="3">
    <location>
        <begin position="26"/>
        <end position="188"/>
    </location>
</feature>
<comment type="similarity">
    <text evidence="2">Belongs to the transposase IS30 family.</text>
</comment>
<dbReference type="InterPro" id="IPR036397">
    <property type="entry name" value="RNaseH_sf"/>
</dbReference>
<dbReference type="GO" id="GO:0003677">
    <property type="term" value="F:DNA binding"/>
    <property type="evidence" value="ECO:0007669"/>
    <property type="project" value="InterPro"/>
</dbReference>
<dbReference type="NCBIfam" id="NF033563">
    <property type="entry name" value="transpos_IS30"/>
    <property type="match status" value="1"/>
</dbReference>
<dbReference type="InterPro" id="IPR051917">
    <property type="entry name" value="Transposase-Integrase"/>
</dbReference>
<name>A0A0R2BQ81_SECCO</name>
<dbReference type="EMBL" id="AYYR01000010">
    <property type="protein sequence ID" value="KRM77475.1"/>
    <property type="molecule type" value="Genomic_DNA"/>
</dbReference>
<dbReference type="SUPFAM" id="SSF53098">
    <property type="entry name" value="Ribonuclease H-like"/>
    <property type="match status" value="1"/>
</dbReference>
<evidence type="ECO:0000256" key="1">
    <source>
        <dbReference type="ARBA" id="ARBA00002190"/>
    </source>
</evidence>
<dbReference type="PANTHER" id="PTHR10948:SF23">
    <property type="entry name" value="TRANSPOSASE INSI FOR INSERTION SEQUENCE ELEMENT IS30A-RELATED"/>
    <property type="match status" value="1"/>
</dbReference>
<proteinExistence type="inferred from homology"/>
<dbReference type="PATRIC" id="fig|1423733.4.peg.103"/>
<dbReference type="PANTHER" id="PTHR10948">
    <property type="entry name" value="TRANSPOSASE"/>
    <property type="match status" value="1"/>
</dbReference>
<gene>
    <name evidence="4" type="ORF">FC82_GL000098</name>
</gene>
<dbReference type="InterPro" id="IPR012337">
    <property type="entry name" value="RNaseH-like_sf"/>
</dbReference>
<dbReference type="GO" id="GO:0015074">
    <property type="term" value="P:DNA integration"/>
    <property type="evidence" value="ECO:0007669"/>
    <property type="project" value="InterPro"/>
</dbReference>